<dbReference type="AlphaFoldDB" id="A0A930ED31"/>
<dbReference type="Proteomes" id="UP000722050">
    <property type="component" value="Unassembled WGS sequence"/>
</dbReference>
<protein>
    <submittedName>
        <fullName evidence="1">Chemotaxis protein</fullName>
    </submittedName>
</protein>
<accession>A0A930ED31</accession>
<dbReference type="EMBL" id="JABZQH010000048">
    <property type="protein sequence ID" value="MBF1351925.1"/>
    <property type="molecule type" value="Genomic_DNA"/>
</dbReference>
<evidence type="ECO:0000313" key="2">
    <source>
        <dbReference type="Proteomes" id="UP000722050"/>
    </source>
</evidence>
<proteinExistence type="predicted"/>
<comment type="caution">
    <text evidence="1">The sequence shown here is derived from an EMBL/GenBank/DDBJ whole genome shotgun (WGS) entry which is preliminary data.</text>
</comment>
<evidence type="ECO:0000313" key="1">
    <source>
        <dbReference type="EMBL" id="MBF1351925.1"/>
    </source>
</evidence>
<gene>
    <name evidence="1" type="ORF">HXM71_02235</name>
</gene>
<sequence length="68" mass="7521">MPKGTPNAQTKATEKYQKKAGLINKSFKLKKELVEEFKETCDALGVSQASALTGLMKQFISENRSSLK</sequence>
<name>A0A930ED31_9FIRM</name>
<reference evidence="1" key="1">
    <citation type="submission" date="2020-04" db="EMBL/GenBank/DDBJ databases">
        <title>Deep metagenomics examines the oral microbiome during advanced dental caries in children, revealing novel taxa and co-occurrences with host molecules.</title>
        <authorList>
            <person name="Baker J.L."/>
            <person name="Morton J.T."/>
            <person name="Dinis M."/>
            <person name="Alvarez R."/>
            <person name="Tran N.C."/>
            <person name="Knight R."/>
            <person name="Edlund A."/>
        </authorList>
    </citation>
    <scope>NUCLEOTIDE SEQUENCE</scope>
    <source>
        <strain evidence="1">JCVI_24_bin.8</strain>
    </source>
</reference>
<organism evidence="1 2">
    <name type="scientific">Mogibacterium diversum</name>
    <dbReference type="NCBI Taxonomy" id="114527"/>
    <lineage>
        <taxon>Bacteria</taxon>
        <taxon>Bacillati</taxon>
        <taxon>Bacillota</taxon>
        <taxon>Clostridia</taxon>
        <taxon>Peptostreptococcales</taxon>
        <taxon>Anaerovoracaceae</taxon>
        <taxon>Mogibacterium</taxon>
    </lineage>
</organism>